<dbReference type="PANTHER" id="PTHR42718">
    <property type="entry name" value="MAJOR FACILITATOR SUPERFAMILY MULTIDRUG TRANSPORTER MFSC"/>
    <property type="match status" value="1"/>
</dbReference>
<feature type="transmembrane region" description="Helical" evidence="5">
    <location>
        <begin position="12"/>
        <end position="36"/>
    </location>
</feature>
<feature type="transmembrane region" description="Helical" evidence="5">
    <location>
        <begin position="447"/>
        <end position="469"/>
    </location>
</feature>
<dbReference type="EMBL" id="SLWO01000001">
    <property type="protein sequence ID" value="TCO31114.1"/>
    <property type="molecule type" value="Genomic_DNA"/>
</dbReference>
<reference evidence="10" key="2">
    <citation type="journal article" date="2019" name="Int. J. Syst. Evol. Microbiol.">
        <title>The Global Catalogue of Microorganisms (GCM) 10K type strain sequencing project: providing services to taxonomists for standard genome sequencing and annotation.</title>
        <authorList>
            <consortium name="The Broad Institute Genomics Platform"/>
            <consortium name="The Broad Institute Genome Sequencing Center for Infectious Disease"/>
            <person name="Wu L."/>
            <person name="Ma J."/>
        </authorList>
    </citation>
    <scope>NUCLEOTIDE SEQUENCE [LARGE SCALE GENOMIC DNA]</scope>
    <source>
        <strain evidence="10">CGMCC 1.15644</strain>
    </source>
</reference>
<keyword evidence="4 5" id="KW-0472">Membrane</keyword>
<feature type="transmembrane region" description="Helical" evidence="5">
    <location>
        <begin position="346"/>
        <end position="365"/>
    </location>
</feature>
<dbReference type="PANTHER" id="PTHR42718:SF39">
    <property type="entry name" value="ACTINORHODIN TRANSPORTER-RELATED"/>
    <property type="match status" value="1"/>
</dbReference>
<dbReference type="OrthoDB" id="783189at2"/>
<feature type="transmembrane region" description="Helical" evidence="5">
    <location>
        <begin position="177"/>
        <end position="200"/>
    </location>
</feature>
<dbReference type="Gene3D" id="1.20.1250.20">
    <property type="entry name" value="MFS general substrate transporter like domains"/>
    <property type="match status" value="1"/>
</dbReference>
<evidence type="ECO:0000256" key="2">
    <source>
        <dbReference type="ARBA" id="ARBA00022692"/>
    </source>
</evidence>
<proteinExistence type="predicted"/>
<dbReference type="GO" id="GO:0016020">
    <property type="term" value="C:membrane"/>
    <property type="evidence" value="ECO:0007669"/>
    <property type="project" value="UniProtKB-SubCell"/>
</dbReference>
<feature type="transmembrane region" description="Helical" evidence="5">
    <location>
        <begin position="138"/>
        <end position="157"/>
    </location>
</feature>
<reference evidence="7" key="1">
    <citation type="journal article" date="2014" name="Int. J. Syst. Evol. Microbiol.">
        <title>Complete genome of a new Firmicutes species belonging to the dominant human colonic microbiota ('Ruminococcus bicirculans') reveals two chromosomes and a selective capacity to utilize plant glucans.</title>
        <authorList>
            <consortium name="NISC Comparative Sequencing Program"/>
            <person name="Wegmann U."/>
            <person name="Louis P."/>
            <person name="Goesmann A."/>
            <person name="Henrissat B."/>
            <person name="Duncan S.H."/>
            <person name="Flint H.J."/>
        </authorList>
    </citation>
    <scope>NUCLEOTIDE SEQUENCE</scope>
    <source>
        <strain evidence="7">CGMCC 1.15644</strain>
    </source>
</reference>
<feature type="transmembrane region" description="Helical" evidence="5">
    <location>
        <begin position="314"/>
        <end position="334"/>
    </location>
</feature>
<dbReference type="PRINTS" id="PR01036">
    <property type="entry name" value="TCRTETB"/>
</dbReference>
<dbReference type="PROSITE" id="PS50850">
    <property type="entry name" value="MFS"/>
    <property type="match status" value="1"/>
</dbReference>
<dbReference type="Gene3D" id="1.20.1720.10">
    <property type="entry name" value="Multidrug resistance protein D"/>
    <property type="match status" value="1"/>
</dbReference>
<dbReference type="AlphaFoldDB" id="A0A4R2HP41"/>
<keyword evidence="10" id="KW-1185">Reference proteome</keyword>
<organism evidence="8 9">
    <name type="scientific">Pedobacter psychrotolerans</name>
    <dbReference type="NCBI Taxonomy" id="1843235"/>
    <lineage>
        <taxon>Bacteria</taxon>
        <taxon>Pseudomonadati</taxon>
        <taxon>Bacteroidota</taxon>
        <taxon>Sphingobacteriia</taxon>
        <taxon>Sphingobacteriales</taxon>
        <taxon>Sphingobacteriaceae</taxon>
        <taxon>Pedobacter</taxon>
    </lineage>
</organism>
<evidence type="ECO:0000313" key="7">
    <source>
        <dbReference type="EMBL" id="GGE42120.1"/>
    </source>
</evidence>
<keyword evidence="3 5" id="KW-1133">Transmembrane helix</keyword>
<dbReference type="RefSeq" id="WP_132529258.1">
    <property type="nucleotide sequence ID" value="NZ_BMJO01000001.1"/>
</dbReference>
<reference evidence="8 9" key="3">
    <citation type="submission" date="2019-03" db="EMBL/GenBank/DDBJ databases">
        <title>Genomic Encyclopedia of Type Strains, Phase IV (KMG-IV): sequencing the most valuable type-strain genomes for metagenomic binning, comparative biology and taxonomic classification.</title>
        <authorList>
            <person name="Goeker M."/>
        </authorList>
    </citation>
    <scope>NUCLEOTIDE SEQUENCE [LARGE SCALE GENOMIC DNA]</scope>
    <source>
        <strain evidence="8 9">DSM 103236</strain>
    </source>
</reference>
<evidence type="ECO:0000256" key="5">
    <source>
        <dbReference type="SAM" id="Phobius"/>
    </source>
</evidence>
<keyword evidence="2 5" id="KW-0812">Transmembrane</keyword>
<dbReference type="GO" id="GO:0022857">
    <property type="term" value="F:transmembrane transporter activity"/>
    <property type="evidence" value="ECO:0007669"/>
    <property type="project" value="InterPro"/>
</dbReference>
<feature type="transmembrane region" description="Helical" evidence="5">
    <location>
        <begin position="371"/>
        <end position="397"/>
    </location>
</feature>
<evidence type="ECO:0000313" key="8">
    <source>
        <dbReference type="EMBL" id="TCO31114.1"/>
    </source>
</evidence>
<dbReference type="InterPro" id="IPR011701">
    <property type="entry name" value="MFS"/>
</dbReference>
<accession>A0A4R2HP41</accession>
<evidence type="ECO:0000256" key="4">
    <source>
        <dbReference type="ARBA" id="ARBA00023136"/>
    </source>
</evidence>
<dbReference type="InterPro" id="IPR036259">
    <property type="entry name" value="MFS_trans_sf"/>
</dbReference>
<name>A0A4R2HP41_9SPHI</name>
<dbReference type="EMBL" id="BMJO01000001">
    <property type="protein sequence ID" value="GGE42120.1"/>
    <property type="molecule type" value="Genomic_DNA"/>
</dbReference>
<dbReference type="InterPro" id="IPR020846">
    <property type="entry name" value="MFS_dom"/>
</dbReference>
<feature type="domain" description="Major facilitator superfamily (MFS) profile" evidence="6">
    <location>
        <begin position="14"/>
        <end position="474"/>
    </location>
</feature>
<feature type="transmembrane region" description="Helical" evidence="5">
    <location>
        <begin position="80"/>
        <end position="99"/>
    </location>
</feature>
<reference evidence="7" key="4">
    <citation type="submission" date="2024-05" db="EMBL/GenBank/DDBJ databases">
        <authorList>
            <person name="Sun Q."/>
            <person name="Zhou Y."/>
        </authorList>
    </citation>
    <scope>NUCLEOTIDE SEQUENCE</scope>
    <source>
        <strain evidence="7">CGMCC 1.15644</strain>
    </source>
</reference>
<dbReference type="Pfam" id="PF07690">
    <property type="entry name" value="MFS_1"/>
    <property type="match status" value="1"/>
</dbReference>
<feature type="transmembrane region" description="Helical" evidence="5">
    <location>
        <begin position="48"/>
        <end position="68"/>
    </location>
</feature>
<dbReference type="SUPFAM" id="SSF103473">
    <property type="entry name" value="MFS general substrate transporter"/>
    <property type="match status" value="1"/>
</dbReference>
<sequence>MTFFTIGDFKKIIVLLILSATVFLSVLDIFIVNVALPSIERGIKATGGDLQLVVAAYLMAYAALMISASKLGDRLGRKKILLVGLIGFGISSLLCGLVETPFQLIIIRALQGACGALMVPQGLALLQQLFTTEKERSWALGIYGSIAGIASVLGQLLGGLLPAWSVSVSLFGDEGGWRLIFLINVPITILVTFLTILYIPKVDKLKSERFDYVGLFLLTIFLLSLIFPLIRGREMGWPLWSIMMLGLSFPIWKLLWFQQRAVKDKGFDSLVNFDLFKNITFKLGVVLSLFYFIAQDSYFLITGFFLQNGLSVSSVSVGILFVFQGIGYVIGSFLSARLIKFYGEGVISLGLMIMIFSLIGHLFAFNSGKIGVLQFMLLALYGLGCGSVLPSLLTLSLKNIDIKHAGSASGIYSTVQQTAIALGVALVGGLFFYVLQERISPGAFIEAYRAASFMNIIFLTIVLGILKWFPKNQL</sequence>
<gene>
    <name evidence="8" type="ORF">EV200_101562</name>
    <name evidence="7" type="ORF">GCM10011413_05010</name>
</gene>
<protein>
    <submittedName>
        <fullName evidence="8">MFS transporter</fullName>
    </submittedName>
</protein>
<comment type="caution">
    <text evidence="8">The sequence shown here is derived from an EMBL/GenBank/DDBJ whole genome shotgun (WGS) entry which is preliminary data.</text>
</comment>
<evidence type="ECO:0000313" key="10">
    <source>
        <dbReference type="Proteomes" id="UP000622648"/>
    </source>
</evidence>
<evidence type="ECO:0000259" key="6">
    <source>
        <dbReference type="PROSITE" id="PS50850"/>
    </source>
</evidence>
<comment type="subcellular location">
    <subcellularLocation>
        <location evidence="1">Membrane</location>
        <topology evidence="1">Multi-pass membrane protein</topology>
    </subcellularLocation>
</comment>
<feature type="transmembrane region" description="Helical" evidence="5">
    <location>
        <begin position="418"/>
        <end position="435"/>
    </location>
</feature>
<evidence type="ECO:0000256" key="3">
    <source>
        <dbReference type="ARBA" id="ARBA00022989"/>
    </source>
</evidence>
<dbReference type="Proteomes" id="UP000622648">
    <property type="component" value="Unassembled WGS sequence"/>
</dbReference>
<dbReference type="CDD" id="cd17321">
    <property type="entry name" value="MFS_MMR_MDR_like"/>
    <property type="match status" value="1"/>
</dbReference>
<dbReference type="Proteomes" id="UP000295684">
    <property type="component" value="Unassembled WGS sequence"/>
</dbReference>
<feature type="transmembrane region" description="Helical" evidence="5">
    <location>
        <begin position="212"/>
        <end position="231"/>
    </location>
</feature>
<feature type="transmembrane region" description="Helical" evidence="5">
    <location>
        <begin position="105"/>
        <end position="126"/>
    </location>
</feature>
<evidence type="ECO:0000256" key="1">
    <source>
        <dbReference type="ARBA" id="ARBA00004141"/>
    </source>
</evidence>
<evidence type="ECO:0000313" key="9">
    <source>
        <dbReference type="Proteomes" id="UP000295684"/>
    </source>
</evidence>
<feature type="transmembrane region" description="Helical" evidence="5">
    <location>
        <begin position="237"/>
        <end position="255"/>
    </location>
</feature>